<feature type="compositionally biased region" description="Pro residues" evidence="1">
    <location>
        <begin position="379"/>
        <end position="426"/>
    </location>
</feature>
<feature type="compositionally biased region" description="Low complexity" evidence="1">
    <location>
        <begin position="9"/>
        <end position="35"/>
    </location>
</feature>
<feature type="region of interest" description="Disordered" evidence="1">
    <location>
        <begin position="256"/>
        <end position="290"/>
    </location>
</feature>
<keyword evidence="3" id="KW-0328">Glycosyltransferase</keyword>
<feature type="compositionally biased region" description="Pro residues" evidence="1">
    <location>
        <begin position="436"/>
        <end position="445"/>
    </location>
</feature>
<gene>
    <name evidence="3" type="ORF">NDR86_20370</name>
</gene>
<dbReference type="PANTHER" id="PTHR30163:SF8">
    <property type="entry name" value="LYTIC MUREIN TRANSGLYCOSYLASE"/>
    <property type="match status" value="1"/>
</dbReference>
<dbReference type="RefSeq" id="WP_251914078.1">
    <property type="nucleotide sequence ID" value="NZ_JAMRXG010000008.1"/>
</dbReference>
<feature type="region of interest" description="Disordered" evidence="1">
    <location>
        <begin position="329"/>
        <end position="462"/>
    </location>
</feature>
<sequence length="462" mass="46045">MHTSARTGAPKAPEAQLAAATAPTDASAAATDQSAGLVPAAPEPPRKLRAMTPPAGGAPLFAGTVPLRDIALPGGGALGIPEIVLAAYRNAELALQSSMPGCGLNWSLLAGIGKVESNHAAFGRTDANGTTVGVIYGPALDGTLPGNEIIKAADGGYVRAIGPMQFLPGTWSLYASDGNGDGVSDPNNVFDATLAAGKYLCSGGLDLRDSQQELRSVLRYNNSVAYAAQVLSWANAYKSGGAPTPVQISPDLIPPGPMPPGAGSTMLAASTTIPGSPSPTEPPSAAATTATPEQPQVMMINIPGLPPIPCGIFCPPPAPNACGPAAVPAPMPGPGDPAHPAEAQRWPAPGQHQPGAAAGDDPHADPNRSVDVNARPQDPNAPRPPVCAPPPPAPGLPPAPPPPPVAVAPAPEQPQTPAKTPEPGPTAPAEQAPAEAPAPPPPPAITLPFGIVVPLPPPPPQP</sequence>
<dbReference type="Gene3D" id="1.10.530.10">
    <property type="match status" value="1"/>
</dbReference>
<keyword evidence="3" id="KW-0808">Transferase</keyword>
<dbReference type="GO" id="GO:0016757">
    <property type="term" value="F:glycosyltransferase activity"/>
    <property type="evidence" value="ECO:0007669"/>
    <property type="project" value="UniProtKB-KW"/>
</dbReference>
<evidence type="ECO:0000313" key="3">
    <source>
        <dbReference type="EMBL" id="MCM6775837.1"/>
    </source>
</evidence>
<dbReference type="PANTHER" id="PTHR30163">
    <property type="entry name" value="MEMBRANE-BOUND LYTIC MUREIN TRANSGLYCOSYLASE B"/>
    <property type="match status" value="1"/>
</dbReference>
<dbReference type="AlphaFoldDB" id="A0A9X2IXA5"/>
<dbReference type="EMBL" id="JAMRXG010000008">
    <property type="protein sequence ID" value="MCM6775837.1"/>
    <property type="molecule type" value="Genomic_DNA"/>
</dbReference>
<proteinExistence type="predicted"/>
<dbReference type="Pfam" id="PF13406">
    <property type="entry name" value="SLT_2"/>
    <property type="match status" value="1"/>
</dbReference>
<feature type="compositionally biased region" description="Low complexity" evidence="1">
    <location>
        <begin position="338"/>
        <end position="359"/>
    </location>
</feature>
<name>A0A9X2IXA5_9NOCA</name>
<keyword evidence="4" id="KW-1185">Reference proteome</keyword>
<dbReference type="InterPro" id="IPR043426">
    <property type="entry name" value="MltB-like"/>
</dbReference>
<dbReference type="Proteomes" id="UP001139157">
    <property type="component" value="Unassembled WGS sequence"/>
</dbReference>
<comment type="caution">
    <text evidence="3">The sequence shown here is derived from an EMBL/GenBank/DDBJ whole genome shotgun (WGS) entry which is preliminary data.</text>
</comment>
<dbReference type="InterPro" id="IPR031304">
    <property type="entry name" value="SLT_2"/>
</dbReference>
<accession>A0A9X2IXA5</accession>
<dbReference type="SUPFAM" id="SSF53955">
    <property type="entry name" value="Lysozyme-like"/>
    <property type="match status" value="1"/>
</dbReference>
<dbReference type="EC" id="2.4.-.-" evidence="3"/>
<protein>
    <submittedName>
        <fullName evidence="3">Lytic murein transglycosylase</fullName>
        <ecNumber evidence="3">2.4.-.-</ecNumber>
    </submittedName>
</protein>
<organism evidence="3 4">
    <name type="scientific">Nocardia pulmonis</name>
    <dbReference type="NCBI Taxonomy" id="2951408"/>
    <lineage>
        <taxon>Bacteria</taxon>
        <taxon>Bacillati</taxon>
        <taxon>Actinomycetota</taxon>
        <taxon>Actinomycetes</taxon>
        <taxon>Mycobacteriales</taxon>
        <taxon>Nocardiaceae</taxon>
        <taxon>Nocardia</taxon>
    </lineage>
</organism>
<dbReference type="InterPro" id="IPR023346">
    <property type="entry name" value="Lysozyme-like_dom_sf"/>
</dbReference>
<dbReference type="GO" id="GO:0008933">
    <property type="term" value="F:peptidoglycan lytic transglycosylase activity"/>
    <property type="evidence" value="ECO:0007669"/>
    <property type="project" value="TreeGrafter"/>
</dbReference>
<dbReference type="CDD" id="cd13399">
    <property type="entry name" value="Slt35-like"/>
    <property type="match status" value="1"/>
</dbReference>
<dbReference type="PRINTS" id="PR01217">
    <property type="entry name" value="PRICHEXTENSN"/>
</dbReference>
<evidence type="ECO:0000259" key="2">
    <source>
        <dbReference type="Pfam" id="PF13406"/>
    </source>
</evidence>
<evidence type="ECO:0000256" key="1">
    <source>
        <dbReference type="SAM" id="MobiDB-lite"/>
    </source>
</evidence>
<evidence type="ECO:0000313" key="4">
    <source>
        <dbReference type="Proteomes" id="UP001139157"/>
    </source>
</evidence>
<reference evidence="3" key="1">
    <citation type="submission" date="2022-06" db="EMBL/GenBank/DDBJ databases">
        <title>Novel species in genus nocardia.</title>
        <authorList>
            <person name="Li F."/>
        </authorList>
    </citation>
    <scope>NUCLEOTIDE SEQUENCE</scope>
    <source>
        <strain evidence="3">CDC141</strain>
    </source>
</reference>
<feature type="domain" description="Transglycosylase SLT" evidence="2">
    <location>
        <begin position="153"/>
        <end position="204"/>
    </location>
</feature>
<feature type="region of interest" description="Disordered" evidence="1">
    <location>
        <begin position="1"/>
        <end position="55"/>
    </location>
</feature>
<dbReference type="GO" id="GO:0009253">
    <property type="term" value="P:peptidoglycan catabolic process"/>
    <property type="evidence" value="ECO:0007669"/>
    <property type="project" value="TreeGrafter"/>
</dbReference>